<evidence type="ECO:0008006" key="3">
    <source>
        <dbReference type="Google" id="ProtNLM"/>
    </source>
</evidence>
<proteinExistence type="predicted"/>
<evidence type="ECO:0000313" key="2">
    <source>
        <dbReference type="Proteomes" id="UP000274695"/>
    </source>
</evidence>
<dbReference type="Proteomes" id="UP000274695">
    <property type="component" value="Unassembled WGS sequence"/>
</dbReference>
<protein>
    <recommendedName>
        <fullName evidence="3">Cell division protein ZapA</fullName>
    </recommendedName>
</protein>
<dbReference type="Pfam" id="PF20045">
    <property type="entry name" value="DUF6447"/>
    <property type="match status" value="1"/>
</dbReference>
<organism evidence="1 2">
    <name type="scientific">Zhongshania marina</name>
    <dbReference type="NCBI Taxonomy" id="2304603"/>
    <lineage>
        <taxon>Bacteria</taxon>
        <taxon>Pseudomonadati</taxon>
        <taxon>Pseudomonadota</taxon>
        <taxon>Gammaproteobacteria</taxon>
        <taxon>Cellvibrionales</taxon>
        <taxon>Spongiibacteraceae</taxon>
        <taxon>Zhongshania</taxon>
    </lineage>
</organism>
<reference evidence="1 2" key="1">
    <citation type="submission" date="2018-10" db="EMBL/GenBank/DDBJ databases">
        <title>Draft genome sequence of Zhongshania sp. DSW25-10.</title>
        <authorList>
            <person name="Oh J."/>
        </authorList>
    </citation>
    <scope>NUCLEOTIDE SEQUENCE [LARGE SCALE GENOMIC DNA]</scope>
    <source>
        <strain evidence="1 2">DSW25-10</strain>
    </source>
</reference>
<name>A0ABX9W1Q5_9GAMM</name>
<evidence type="ECO:0000313" key="1">
    <source>
        <dbReference type="EMBL" id="RNL61860.1"/>
    </source>
</evidence>
<sequence length="67" mass="7346">MTDAQKITIDGKEYDLASLTDEAKNQLMNIRVADQKIASAQQDLAVLQTARNAYARALAEALPKVNQ</sequence>
<comment type="caution">
    <text evidence="1">The sequence shown here is derived from an EMBL/GenBank/DDBJ whole genome shotgun (WGS) entry which is preliminary data.</text>
</comment>
<keyword evidence="2" id="KW-1185">Reference proteome</keyword>
<dbReference type="RefSeq" id="WP_123182697.1">
    <property type="nucleotide sequence ID" value="NZ_RHGB01000011.1"/>
</dbReference>
<dbReference type="EMBL" id="RHGB01000011">
    <property type="protein sequence ID" value="RNL61860.1"/>
    <property type="molecule type" value="Genomic_DNA"/>
</dbReference>
<gene>
    <name evidence="1" type="ORF">D0911_11315</name>
</gene>
<accession>A0ABX9W1Q5</accession>
<dbReference type="InterPro" id="IPR045615">
    <property type="entry name" value="DUF6447"/>
</dbReference>